<gene>
    <name evidence="1" type="ORF">Z518_01679</name>
</gene>
<dbReference type="OrthoDB" id="9876299at2759"/>
<dbReference type="HOGENOM" id="CLU_010194_9_1_1"/>
<dbReference type="VEuPathDB" id="FungiDB:Z518_01679"/>
<dbReference type="PANTHER" id="PTHR45458">
    <property type="entry name" value="SHORT-CHAIN DEHYDROGENASE/REDUCTASE SDR"/>
    <property type="match status" value="1"/>
</dbReference>
<keyword evidence="2" id="KW-1185">Reference proteome</keyword>
<evidence type="ECO:0000313" key="2">
    <source>
        <dbReference type="Proteomes" id="UP000053617"/>
    </source>
</evidence>
<organism evidence="1 2">
    <name type="scientific">Rhinocladiella mackenziei CBS 650.93</name>
    <dbReference type="NCBI Taxonomy" id="1442369"/>
    <lineage>
        <taxon>Eukaryota</taxon>
        <taxon>Fungi</taxon>
        <taxon>Dikarya</taxon>
        <taxon>Ascomycota</taxon>
        <taxon>Pezizomycotina</taxon>
        <taxon>Eurotiomycetes</taxon>
        <taxon>Chaetothyriomycetidae</taxon>
        <taxon>Chaetothyriales</taxon>
        <taxon>Herpotrichiellaceae</taxon>
        <taxon>Rhinocladiella</taxon>
    </lineage>
</organism>
<dbReference type="InterPro" id="IPR036291">
    <property type="entry name" value="NAD(P)-bd_dom_sf"/>
</dbReference>
<dbReference type="InterPro" id="IPR002347">
    <property type="entry name" value="SDR_fam"/>
</dbReference>
<dbReference type="GeneID" id="25289750"/>
<dbReference type="AlphaFoldDB" id="A0A0D2JMC3"/>
<protein>
    <submittedName>
        <fullName evidence="1">Rhinocladiella mackenziei CBS 650.93 unplaced genomic scaffold supercont1.1, whole genome shotgun sequence</fullName>
    </submittedName>
</protein>
<dbReference type="InterPro" id="IPR052184">
    <property type="entry name" value="SDR_enzymes"/>
</dbReference>
<dbReference type="PRINTS" id="PR00081">
    <property type="entry name" value="GDHRDH"/>
</dbReference>
<dbReference type="PANTHER" id="PTHR45458:SF1">
    <property type="entry name" value="SHORT CHAIN DEHYDROGENASE"/>
    <property type="match status" value="1"/>
</dbReference>
<sequence>MISNTTIVVGASRDIGLGLAKFLAQSPQDRVIATMRKPVVLSEPNIQVIQLDQTNAVSVEKAAEAIKEADNLIVNAAMGEDERLTEISTKRIIFISSTTPSLTKQVDSEWGLRGPDATSKAAGNMLAVQFHNELRDRGFTVVSIHPGWVATDMGNLAGPGAMPATELVQKIMKIVKGLSTVDGAKFFNIDGTILP</sequence>
<dbReference type="RefSeq" id="XP_013277731.1">
    <property type="nucleotide sequence ID" value="XM_013422277.1"/>
</dbReference>
<evidence type="ECO:0000313" key="1">
    <source>
        <dbReference type="EMBL" id="KIX10595.1"/>
    </source>
</evidence>
<reference evidence="1 2" key="1">
    <citation type="submission" date="2015-01" db="EMBL/GenBank/DDBJ databases">
        <title>The Genome Sequence of Rhinocladiella mackenzie CBS 650.93.</title>
        <authorList>
            <consortium name="The Broad Institute Genomics Platform"/>
            <person name="Cuomo C."/>
            <person name="de Hoog S."/>
            <person name="Gorbushina A."/>
            <person name="Stielow B."/>
            <person name="Teixiera M."/>
            <person name="Abouelleil A."/>
            <person name="Chapman S.B."/>
            <person name="Priest M."/>
            <person name="Young S.K."/>
            <person name="Wortman J."/>
            <person name="Nusbaum C."/>
            <person name="Birren B."/>
        </authorList>
    </citation>
    <scope>NUCLEOTIDE SEQUENCE [LARGE SCALE GENOMIC DNA]</scope>
    <source>
        <strain evidence="1 2">CBS 650.93</strain>
    </source>
</reference>
<dbReference type="GO" id="GO:0016616">
    <property type="term" value="F:oxidoreductase activity, acting on the CH-OH group of donors, NAD or NADP as acceptor"/>
    <property type="evidence" value="ECO:0007669"/>
    <property type="project" value="TreeGrafter"/>
</dbReference>
<dbReference type="EMBL" id="KN847475">
    <property type="protein sequence ID" value="KIX10595.1"/>
    <property type="molecule type" value="Genomic_DNA"/>
</dbReference>
<dbReference type="SUPFAM" id="SSF51735">
    <property type="entry name" value="NAD(P)-binding Rossmann-fold domains"/>
    <property type="match status" value="1"/>
</dbReference>
<accession>A0A0D2JMC3</accession>
<dbReference type="Gene3D" id="3.40.50.720">
    <property type="entry name" value="NAD(P)-binding Rossmann-like Domain"/>
    <property type="match status" value="2"/>
</dbReference>
<name>A0A0D2JMC3_9EURO</name>
<proteinExistence type="predicted"/>
<dbReference type="Proteomes" id="UP000053617">
    <property type="component" value="Unassembled WGS sequence"/>
</dbReference>